<dbReference type="AlphaFoldDB" id="A0A067GCA7"/>
<dbReference type="PANTHER" id="PTHR44472:SF1">
    <property type="entry name" value="DDB1 AND CUL4 ASSOCIATED FACTOR 4"/>
    <property type="match status" value="1"/>
</dbReference>
<dbReference type="InterPro" id="IPR052254">
    <property type="entry name" value="CUL4-DDB1_E3_ligase_receptor"/>
</dbReference>
<dbReference type="eggNOG" id="KOG2695">
    <property type="taxonomic scope" value="Eukaryota"/>
</dbReference>
<feature type="region of interest" description="Disordered" evidence="4">
    <location>
        <begin position="20"/>
        <end position="53"/>
    </location>
</feature>
<evidence type="ECO:0000256" key="2">
    <source>
        <dbReference type="ARBA" id="ARBA00022737"/>
    </source>
</evidence>
<dbReference type="KEGG" id="cit:102613228"/>
<dbReference type="PANTHER" id="PTHR44472">
    <property type="entry name" value="DDB1- AND CUL4-ASSOCIATED FACTOR 4-RELATED"/>
    <property type="match status" value="1"/>
</dbReference>
<dbReference type="EMBL" id="KK784880">
    <property type="protein sequence ID" value="KDO77189.1"/>
    <property type="molecule type" value="Genomic_DNA"/>
</dbReference>
<evidence type="ECO:0000313" key="5">
    <source>
        <dbReference type="EMBL" id="KDO77189.1"/>
    </source>
</evidence>
<dbReference type="InterPro" id="IPR015943">
    <property type="entry name" value="WD40/YVTN_repeat-like_dom_sf"/>
</dbReference>
<dbReference type="Pfam" id="PF23761">
    <property type="entry name" value="Beta-prop_DCAF4"/>
    <property type="match status" value="1"/>
</dbReference>
<dbReference type="InterPro" id="IPR001680">
    <property type="entry name" value="WD40_rpt"/>
</dbReference>
<reference evidence="5 6" key="1">
    <citation type="submission" date="2014-04" db="EMBL/GenBank/DDBJ databases">
        <authorList>
            <consortium name="International Citrus Genome Consortium"/>
            <person name="Gmitter F."/>
            <person name="Chen C."/>
            <person name="Farmerie W."/>
            <person name="Harkins T."/>
            <person name="Desany B."/>
            <person name="Mohiuddin M."/>
            <person name="Kodira C."/>
            <person name="Borodovsky M."/>
            <person name="Lomsadze A."/>
            <person name="Burns P."/>
            <person name="Jenkins J."/>
            <person name="Prochnik S."/>
            <person name="Shu S."/>
            <person name="Chapman J."/>
            <person name="Pitluck S."/>
            <person name="Schmutz J."/>
            <person name="Rokhsar D."/>
        </authorList>
    </citation>
    <scope>NUCLEOTIDE SEQUENCE</scope>
</reference>
<dbReference type="SMR" id="A0A067GCA7"/>
<dbReference type="PROSITE" id="PS50082">
    <property type="entry name" value="WD_REPEATS_2"/>
    <property type="match status" value="1"/>
</dbReference>
<evidence type="ECO:0000256" key="1">
    <source>
        <dbReference type="ARBA" id="ARBA00022574"/>
    </source>
</evidence>
<protein>
    <submittedName>
        <fullName evidence="5">Uncharacterized protein</fullName>
    </submittedName>
</protein>
<dbReference type="STRING" id="2711.A0A067GCA7"/>
<keyword evidence="6" id="KW-1185">Reference proteome</keyword>
<evidence type="ECO:0000256" key="3">
    <source>
        <dbReference type="PROSITE-ProRule" id="PRU00221"/>
    </source>
</evidence>
<proteinExistence type="predicted"/>
<feature type="compositionally biased region" description="Polar residues" evidence="4">
    <location>
        <begin position="27"/>
        <end position="53"/>
    </location>
</feature>
<organism evidence="5 6">
    <name type="scientific">Citrus sinensis</name>
    <name type="common">Sweet orange</name>
    <name type="synonym">Citrus aurantium var. sinensis</name>
    <dbReference type="NCBI Taxonomy" id="2711"/>
    <lineage>
        <taxon>Eukaryota</taxon>
        <taxon>Viridiplantae</taxon>
        <taxon>Streptophyta</taxon>
        <taxon>Embryophyta</taxon>
        <taxon>Tracheophyta</taxon>
        <taxon>Spermatophyta</taxon>
        <taxon>Magnoliopsida</taxon>
        <taxon>eudicotyledons</taxon>
        <taxon>Gunneridae</taxon>
        <taxon>Pentapetalae</taxon>
        <taxon>rosids</taxon>
        <taxon>malvids</taxon>
        <taxon>Sapindales</taxon>
        <taxon>Rutaceae</taxon>
        <taxon>Aurantioideae</taxon>
        <taxon>Citrus</taxon>
    </lineage>
</organism>
<sequence length="513" mass="57405">MPQELPGFYYDAEKNRYFPIKGPIPGTSRSSSTAAQKPISKQPTRATNSSLTGATTSKLLQARELRGNVFSLSKGKCNFKEEFQKRLISQPVVWRYEATNQTGDITLEQIELNVQTPEGQFRTDVLLTGSVNGFFSLFEVGNVGQHAHDTVKFIPSCVWPRIKDNKTESSKAPEHIWRLNKASILMPSSVSCIKLFGKHPSCATDGGSVRHALITSLGSETTGGSIYALNLDNPLDIGPNFSIIRRSTMHLVASFKCTVWTADFCTNPSQAVIGTNLGAAMVDMETGMASWVCRSKSDILAQQVIHSGNVVLCGFRNGAIVTVDVRKRQRGCSSRAGRRHRIPYSRLQRNDRVTNEQWFELKANIWPSHTTFMPSSISCLQSLQLYDQYFLASSMDGTVKLYDHRLTTRGAVQSYEGHVNSHTRIQLGVDQSERFVMSGGEDCKLRIWSIRSGELVFEDKFSNSVPSAVCWRTQRSMGPQIEGKIHEEFDLGQRHSWEAWIGTQEGLFRMNWS</sequence>
<keyword evidence="2" id="KW-0677">Repeat</keyword>
<name>A0A067GCA7_CITSI</name>
<dbReference type="PaxDb" id="2711-XP_006468591.1"/>
<dbReference type="Gene3D" id="2.130.10.10">
    <property type="entry name" value="YVTN repeat-like/Quinoprotein amine dehydrogenase"/>
    <property type="match status" value="1"/>
</dbReference>
<accession>A0A067GCA7</accession>
<gene>
    <name evidence="5" type="ORF">CISIN_1g037288mg</name>
</gene>
<feature type="repeat" description="WD" evidence="3">
    <location>
        <begin position="415"/>
        <end position="458"/>
    </location>
</feature>
<dbReference type="SMART" id="SM00320">
    <property type="entry name" value="WD40"/>
    <property type="match status" value="2"/>
</dbReference>
<keyword evidence="1 3" id="KW-0853">WD repeat</keyword>
<evidence type="ECO:0000313" key="6">
    <source>
        <dbReference type="Proteomes" id="UP000027120"/>
    </source>
</evidence>
<dbReference type="InterPro" id="IPR036322">
    <property type="entry name" value="WD40_repeat_dom_sf"/>
</dbReference>
<dbReference type="SUPFAM" id="SSF50978">
    <property type="entry name" value="WD40 repeat-like"/>
    <property type="match status" value="1"/>
</dbReference>
<dbReference type="Proteomes" id="UP000027120">
    <property type="component" value="Unassembled WGS sequence"/>
</dbReference>
<evidence type="ECO:0000256" key="4">
    <source>
        <dbReference type="SAM" id="MobiDB-lite"/>
    </source>
</evidence>